<dbReference type="PANTHER" id="PTHR35023:SF1">
    <property type="entry name" value="MG-PROTOPORPHYRIN IX CHELATASE"/>
    <property type="match status" value="1"/>
</dbReference>
<dbReference type="STRING" id="1089455.MOPEL_130_01290"/>
<comment type="similarity">
    <text evidence="1">Belongs to the Mg-chelatase subunits D/I family.</text>
</comment>
<dbReference type="InterPro" id="IPR000523">
    <property type="entry name" value="Mg_chelatse_chII-like_cat_dom"/>
</dbReference>
<dbReference type="eggNOG" id="COG1239">
    <property type="taxonomic scope" value="Bacteria"/>
</dbReference>
<sequence>MSSETTFPFSAVVGMDDMGLALCLSAVAPGIGGVLVRGEKGTAKSTMVRALADVLPPIEVLDGCRFACDPVAPDPDCPDADRHRGTGHERPVRLVELPVGASEDRVVGSLHLRELLASSQVEFEPGLLAQANRGILYVDEVNLLPDHLVDTLLDSAAMGRARVEREGVSVTHAARFVLVGTMNPEEGELRPQLLDRFGLAVDVAASRDVDTRVEVVRRRLAFEADPAGFATRYAAKQRTLAGRVARAEELLTHVELTDEAVRQISTICAEFDVDGMRGDLVTARTACAHAAWCGRTRVTREDVRVAARLALPHRRRRSPFDDQGADDLEDILDETLGEEPPEPPEDPRGPDDGPDDDPDGPDDDPDGPDGGGSPDPSEPPSDDAATPSETTREPEPPADLPDPPETPDPDAPRPPSPPAQGGTQGTRPDRPYRTRLFALPHAGAGVAGRRSSADVATGRHVRAVGPSDPRGRGLAPAATVLAAVTRHATDDAIPGESSSEDVWSHGPPRGRTGAITQFFPHPHDDVEGFDAIGDPRSRVEVQPSDLRRSVRRGKEGNLVVFAVDTSGSMGAAERIRQVKTACVSLLLDAYQRRDKVAVVTFARREARVVLPPTSSVDLAQRLLADVPTGGRTPLAEGLTSACEVIRRERVRDPHRRALLVVLTDGRASAGGRTALPRAHRVADGIAEDAARTGAFGCVVVDCESSRAGFRLGLARELAGHLHAEYVDLPELGAQLLPARTA</sequence>
<dbReference type="PROSITE" id="PS50234">
    <property type="entry name" value="VWFA"/>
    <property type="match status" value="1"/>
</dbReference>
<name>H5UUW4_9MICO</name>
<reference evidence="7 8" key="1">
    <citation type="submission" date="2012-02" db="EMBL/GenBank/DDBJ databases">
        <title>Whole genome shotgun sequence of Mobilicoccus pelagius NBRC 104925.</title>
        <authorList>
            <person name="Yoshida Y."/>
            <person name="Hosoyama A."/>
            <person name="Tsuchikane K."/>
            <person name="Katsumata H."/>
            <person name="Yamazaki S."/>
            <person name="Fujita N."/>
        </authorList>
    </citation>
    <scope>NUCLEOTIDE SEQUENCE [LARGE SCALE GENOMIC DNA]</scope>
    <source>
        <strain evidence="7 8">NBRC 104925</strain>
    </source>
</reference>
<dbReference type="Gene3D" id="3.40.50.300">
    <property type="entry name" value="P-loop containing nucleotide triphosphate hydrolases"/>
    <property type="match status" value="1"/>
</dbReference>
<dbReference type="InterPro" id="IPR027417">
    <property type="entry name" value="P-loop_NTPase"/>
</dbReference>
<dbReference type="Pfam" id="PF01078">
    <property type="entry name" value="Mg_chelatase"/>
    <property type="match status" value="1"/>
</dbReference>
<dbReference type="PANTHER" id="PTHR35023">
    <property type="entry name" value="CHELATASE-RELATED"/>
    <property type="match status" value="1"/>
</dbReference>
<dbReference type="InterPro" id="IPR036465">
    <property type="entry name" value="vWFA_dom_sf"/>
</dbReference>
<dbReference type="InterPro" id="IPR002035">
    <property type="entry name" value="VWF_A"/>
</dbReference>
<dbReference type="CDD" id="cd00009">
    <property type="entry name" value="AAA"/>
    <property type="match status" value="1"/>
</dbReference>
<dbReference type="RefSeq" id="WP_009483365.1">
    <property type="nucleotide sequence ID" value="NZ_BAFE01000089.1"/>
</dbReference>
<feature type="region of interest" description="Disordered" evidence="5">
    <location>
        <begin position="335"/>
        <end position="474"/>
    </location>
</feature>
<dbReference type="AlphaFoldDB" id="H5UUW4"/>
<proteinExistence type="inferred from homology"/>
<dbReference type="SUPFAM" id="SSF52540">
    <property type="entry name" value="P-loop containing nucleoside triphosphate hydrolases"/>
    <property type="match status" value="1"/>
</dbReference>
<evidence type="ECO:0000256" key="1">
    <source>
        <dbReference type="ARBA" id="ARBA00005799"/>
    </source>
</evidence>
<keyword evidence="8" id="KW-1185">Reference proteome</keyword>
<feature type="domain" description="VWFA" evidence="6">
    <location>
        <begin position="558"/>
        <end position="696"/>
    </location>
</feature>
<evidence type="ECO:0000256" key="2">
    <source>
        <dbReference type="ARBA" id="ARBA00022741"/>
    </source>
</evidence>
<dbReference type="GO" id="GO:0005524">
    <property type="term" value="F:ATP binding"/>
    <property type="evidence" value="ECO:0007669"/>
    <property type="project" value="UniProtKB-KW"/>
</dbReference>
<dbReference type="InterPro" id="IPR041628">
    <property type="entry name" value="ChlI/MoxR_AAA_lid"/>
</dbReference>
<protein>
    <recommendedName>
        <fullName evidence="4">Mg-protoporphyrin IX chelatase</fullName>
    </recommendedName>
</protein>
<dbReference type="Gene3D" id="3.40.50.410">
    <property type="entry name" value="von Willebrand factor, type A domain"/>
    <property type="match status" value="1"/>
</dbReference>
<evidence type="ECO:0000313" key="7">
    <source>
        <dbReference type="EMBL" id="GAB49522.1"/>
    </source>
</evidence>
<keyword evidence="2" id="KW-0547">Nucleotide-binding</keyword>
<comment type="caution">
    <text evidence="7">The sequence shown here is derived from an EMBL/GenBank/DDBJ whole genome shotgun (WGS) entry which is preliminary data.</text>
</comment>
<gene>
    <name evidence="7" type="ORF">MOPEL_130_01290</name>
</gene>
<evidence type="ECO:0000259" key="6">
    <source>
        <dbReference type="PROSITE" id="PS50234"/>
    </source>
</evidence>
<dbReference type="Gene3D" id="1.10.8.80">
    <property type="entry name" value="Magnesium chelatase subunit I, C-Terminal domain"/>
    <property type="match status" value="1"/>
</dbReference>
<dbReference type="Pfam" id="PF13519">
    <property type="entry name" value="VWA_2"/>
    <property type="match status" value="1"/>
</dbReference>
<organism evidence="7 8">
    <name type="scientific">Mobilicoccus pelagius NBRC 104925</name>
    <dbReference type="NCBI Taxonomy" id="1089455"/>
    <lineage>
        <taxon>Bacteria</taxon>
        <taxon>Bacillati</taxon>
        <taxon>Actinomycetota</taxon>
        <taxon>Actinomycetes</taxon>
        <taxon>Micrococcales</taxon>
        <taxon>Dermatophilaceae</taxon>
        <taxon>Mobilicoccus</taxon>
    </lineage>
</organism>
<dbReference type="eggNOG" id="COG1240">
    <property type="taxonomic scope" value="Bacteria"/>
</dbReference>
<keyword evidence="3" id="KW-0067">ATP-binding</keyword>
<dbReference type="SMART" id="SM00382">
    <property type="entry name" value="AAA"/>
    <property type="match status" value="1"/>
</dbReference>
<dbReference type="InterPro" id="IPR003593">
    <property type="entry name" value="AAA+_ATPase"/>
</dbReference>
<evidence type="ECO:0000313" key="8">
    <source>
        <dbReference type="Proteomes" id="UP000004367"/>
    </source>
</evidence>
<evidence type="ECO:0000256" key="4">
    <source>
        <dbReference type="ARBA" id="ARBA00030759"/>
    </source>
</evidence>
<dbReference type="SMART" id="SM00327">
    <property type="entry name" value="VWA"/>
    <property type="match status" value="1"/>
</dbReference>
<dbReference type="InterPro" id="IPR041702">
    <property type="entry name" value="BchD/ChlD_VWA"/>
</dbReference>
<evidence type="ECO:0000256" key="3">
    <source>
        <dbReference type="ARBA" id="ARBA00022840"/>
    </source>
</evidence>
<dbReference type="Proteomes" id="UP000004367">
    <property type="component" value="Unassembled WGS sequence"/>
</dbReference>
<dbReference type="SUPFAM" id="SSF53300">
    <property type="entry name" value="vWA-like"/>
    <property type="match status" value="1"/>
</dbReference>
<dbReference type="CDD" id="cd01451">
    <property type="entry name" value="vWA_Magnesium_chelatase"/>
    <property type="match status" value="1"/>
</dbReference>
<dbReference type="Pfam" id="PF17863">
    <property type="entry name" value="AAA_lid_2"/>
    <property type="match status" value="1"/>
</dbReference>
<feature type="compositionally biased region" description="Acidic residues" evidence="5">
    <location>
        <begin position="352"/>
        <end position="367"/>
    </location>
</feature>
<feature type="compositionally biased region" description="Pro residues" evidence="5">
    <location>
        <begin position="397"/>
        <end position="406"/>
    </location>
</feature>
<dbReference type="InterPro" id="IPR052989">
    <property type="entry name" value="Mg-chelatase_DI-like"/>
</dbReference>
<evidence type="ECO:0000256" key="5">
    <source>
        <dbReference type="SAM" id="MobiDB-lite"/>
    </source>
</evidence>
<accession>H5UUW4</accession>
<dbReference type="OrthoDB" id="9775079at2"/>
<dbReference type="EMBL" id="BAFE01000089">
    <property type="protein sequence ID" value="GAB49522.1"/>
    <property type="molecule type" value="Genomic_DNA"/>
</dbReference>
<feature type="compositionally biased region" description="Acidic residues" evidence="5">
    <location>
        <begin position="335"/>
        <end position="344"/>
    </location>
</feature>